<organism evidence="3 4">
    <name type="scientific">Rothia aerolata</name>
    <dbReference type="NCBI Taxonomy" id="1812262"/>
    <lineage>
        <taxon>Bacteria</taxon>
        <taxon>Bacillati</taxon>
        <taxon>Actinomycetota</taxon>
        <taxon>Actinomycetes</taxon>
        <taxon>Micrococcales</taxon>
        <taxon>Micrococcaceae</taxon>
        <taxon>Rothia</taxon>
    </lineage>
</organism>
<gene>
    <name evidence="3" type="ORF">GCM10007359_20090</name>
</gene>
<dbReference type="InterPro" id="IPR023485">
    <property type="entry name" value="Ptyr_pPase"/>
</dbReference>
<evidence type="ECO:0000259" key="2">
    <source>
        <dbReference type="SMART" id="SM00226"/>
    </source>
</evidence>
<name>A0A917IX96_9MICC</name>
<evidence type="ECO:0000256" key="1">
    <source>
        <dbReference type="ARBA" id="ARBA00022849"/>
    </source>
</evidence>
<evidence type="ECO:0000313" key="3">
    <source>
        <dbReference type="EMBL" id="GGH66145.1"/>
    </source>
</evidence>
<dbReference type="GO" id="GO:0046685">
    <property type="term" value="P:response to arsenic-containing substance"/>
    <property type="evidence" value="ECO:0007669"/>
    <property type="project" value="UniProtKB-KW"/>
</dbReference>
<dbReference type="Pfam" id="PF01451">
    <property type="entry name" value="LMWPc"/>
    <property type="match status" value="1"/>
</dbReference>
<dbReference type="SUPFAM" id="SSF52788">
    <property type="entry name" value="Phosphotyrosine protein phosphatases I"/>
    <property type="match status" value="1"/>
</dbReference>
<keyword evidence="4" id="KW-1185">Reference proteome</keyword>
<dbReference type="InterPro" id="IPR036196">
    <property type="entry name" value="Ptyr_pPase_sf"/>
</dbReference>
<dbReference type="Gene3D" id="3.40.50.2300">
    <property type="match status" value="1"/>
</dbReference>
<sequence length="132" mass="14360">MKTVLFVCKKNGGKSQMAASIMRARAPENIRVFSAGAQPGESLNGLSVQTLEARGYSVEGEYPKAAEGELVEQSDLVVFLGNEAHLDLPEGTPSERWSTVEPSLNGIEGEERMNLILDDIEARVNDLVQRIS</sequence>
<dbReference type="PANTHER" id="PTHR43428:SF1">
    <property type="entry name" value="ARSENATE REDUCTASE"/>
    <property type="match status" value="1"/>
</dbReference>
<dbReference type="SMART" id="SM00226">
    <property type="entry name" value="LMWPc"/>
    <property type="match status" value="1"/>
</dbReference>
<dbReference type="RefSeq" id="WP_188360242.1">
    <property type="nucleotide sequence ID" value="NZ_BMDC01000004.1"/>
</dbReference>
<dbReference type="Proteomes" id="UP000600171">
    <property type="component" value="Unassembled WGS sequence"/>
</dbReference>
<protein>
    <submittedName>
        <fullName evidence="3">Arsenate reductase</fullName>
    </submittedName>
</protein>
<comment type="caution">
    <text evidence="3">The sequence shown here is derived from an EMBL/GenBank/DDBJ whole genome shotgun (WGS) entry which is preliminary data.</text>
</comment>
<proteinExistence type="predicted"/>
<dbReference type="AlphaFoldDB" id="A0A917IX96"/>
<dbReference type="EMBL" id="BMDC01000004">
    <property type="protein sequence ID" value="GGH66145.1"/>
    <property type="molecule type" value="Genomic_DNA"/>
</dbReference>
<evidence type="ECO:0000313" key="4">
    <source>
        <dbReference type="Proteomes" id="UP000600171"/>
    </source>
</evidence>
<accession>A0A917IX96</accession>
<keyword evidence="1" id="KW-0059">Arsenical resistance</keyword>
<dbReference type="PANTHER" id="PTHR43428">
    <property type="entry name" value="ARSENATE REDUCTASE"/>
    <property type="match status" value="1"/>
</dbReference>
<feature type="domain" description="Phosphotyrosine protein phosphatase I" evidence="2">
    <location>
        <begin position="2"/>
        <end position="130"/>
    </location>
</feature>
<reference evidence="3 4" key="1">
    <citation type="journal article" date="2014" name="Int. J. Syst. Evol. Microbiol.">
        <title>Complete genome sequence of Corynebacterium casei LMG S-19264T (=DSM 44701T), isolated from a smear-ripened cheese.</title>
        <authorList>
            <consortium name="US DOE Joint Genome Institute (JGI-PGF)"/>
            <person name="Walter F."/>
            <person name="Albersmeier A."/>
            <person name="Kalinowski J."/>
            <person name="Ruckert C."/>
        </authorList>
    </citation>
    <scope>NUCLEOTIDE SEQUENCE [LARGE SCALE GENOMIC DNA]</scope>
    <source>
        <strain evidence="3 4">CCM 8669</strain>
    </source>
</reference>